<sequence length="104" mass="11034">MPNETCTPALPSAFSLPSQPARLGLGGDLTSKLRKIWEGYRHGNCKISRGAVIVISVCKVCGAEEREDTKAAAEGSVSDTILHLVCLADRQQYIGGTAADHLLP</sequence>
<gene>
    <name evidence="1" type="ORF">T458_26710</name>
</gene>
<accession>V6M1J3</accession>
<organism evidence="1 2">
    <name type="scientific">Brevibacillus panacihumi W25</name>
    <dbReference type="NCBI Taxonomy" id="1408254"/>
    <lineage>
        <taxon>Bacteria</taxon>
        <taxon>Bacillati</taxon>
        <taxon>Bacillota</taxon>
        <taxon>Bacilli</taxon>
        <taxon>Bacillales</taxon>
        <taxon>Paenibacillaceae</taxon>
        <taxon>Brevibacillus</taxon>
    </lineage>
</organism>
<dbReference type="RefSeq" id="WP_023559074.1">
    <property type="nucleotide sequence ID" value="NZ_KI629786.1"/>
</dbReference>
<comment type="caution">
    <text evidence="1">The sequence shown here is derived from an EMBL/GenBank/DDBJ whole genome shotgun (WGS) entry which is preliminary data.</text>
</comment>
<name>V6M1J3_9BACL</name>
<dbReference type="AlphaFoldDB" id="V6M1J3"/>
<evidence type="ECO:0000313" key="1">
    <source>
        <dbReference type="EMBL" id="EST52212.1"/>
    </source>
</evidence>
<keyword evidence="2" id="KW-1185">Reference proteome</keyword>
<proteinExistence type="predicted"/>
<dbReference type="HOGENOM" id="CLU_2244814_0_0_9"/>
<evidence type="ECO:0000313" key="2">
    <source>
        <dbReference type="Proteomes" id="UP000017973"/>
    </source>
</evidence>
<dbReference type="OrthoDB" id="9861073at2"/>
<protein>
    <submittedName>
        <fullName evidence="1">Uncharacterized protein</fullName>
    </submittedName>
</protein>
<dbReference type="PATRIC" id="fig|1408254.3.peg.5185"/>
<reference evidence="1 2" key="1">
    <citation type="journal article" date="2014" name="Genome Announc.">
        <title>Draft Genome Sequence of Brevibacillus panacihumi Strain W25, a Halotolerant Hydrocarbon-Degrading Bacterium.</title>
        <authorList>
            <person name="Wang X."/>
            <person name="Jin D."/>
            <person name="Zhou L."/>
            <person name="Wu L."/>
            <person name="An W."/>
            <person name="Chen Y."/>
            <person name="Zhao L."/>
        </authorList>
    </citation>
    <scope>NUCLEOTIDE SEQUENCE [LARGE SCALE GENOMIC DNA]</scope>
    <source>
        <strain evidence="1 2">W25</strain>
    </source>
</reference>
<dbReference type="EMBL" id="AYJU01000018">
    <property type="protein sequence ID" value="EST52212.1"/>
    <property type="molecule type" value="Genomic_DNA"/>
</dbReference>
<dbReference type="Proteomes" id="UP000017973">
    <property type="component" value="Unassembled WGS sequence"/>
</dbReference>
<dbReference type="STRING" id="1408254.T458_26710"/>